<sequence>MGYIGYLAVEILPHTASQNLSSSVK</sequence>
<evidence type="ECO:0000313" key="1">
    <source>
        <dbReference type="EMBL" id="JAH33839.1"/>
    </source>
</evidence>
<dbReference type="EMBL" id="GBXM01074738">
    <property type="protein sequence ID" value="JAH33839.1"/>
    <property type="molecule type" value="Transcribed_RNA"/>
</dbReference>
<proteinExistence type="predicted"/>
<name>A0A0E9RXB4_ANGAN</name>
<organism evidence="1">
    <name type="scientific">Anguilla anguilla</name>
    <name type="common">European freshwater eel</name>
    <name type="synonym">Muraena anguilla</name>
    <dbReference type="NCBI Taxonomy" id="7936"/>
    <lineage>
        <taxon>Eukaryota</taxon>
        <taxon>Metazoa</taxon>
        <taxon>Chordata</taxon>
        <taxon>Craniata</taxon>
        <taxon>Vertebrata</taxon>
        <taxon>Euteleostomi</taxon>
        <taxon>Actinopterygii</taxon>
        <taxon>Neopterygii</taxon>
        <taxon>Teleostei</taxon>
        <taxon>Anguilliformes</taxon>
        <taxon>Anguillidae</taxon>
        <taxon>Anguilla</taxon>
    </lineage>
</organism>
<accession>A0A0E9RXB4</accession>
<dbReference type="AlphaFoldDB" id="A0A0E9RXB4"/>
<reference evidence="1" key="2">
    <citation type="journal article" date="2015" name="Fish Shellfish Immunol.">
        <title>Early steps in the European eel (Anguilla anguilla)-Vibrio vulnificus interaction in the gills: Role of the RtxA13 toxin.</title>
        <authorList>
            <person name="Callol A."/>
            <person name="Pajuelo D."/>
            <person name="Ebbesson L."/>
            <person name="Teles M."/>
            <person name="MacKenzie S."/>
            <person name="Amaro C."/>
        </authorList>
    </citation>
    <scope>NUCLEOTIDE SEQUENCE</scope>
</reference>
<reference evidence="1" key="1">
    <citation type="submission" date="2014-11" db="EMBL/GenBank/DDBJ databases">
        <authorList>
            <person name="Amaro Gonzalez C."/>
        </authorList>
    </citation>
    <scope>NUCLEOTIDE SEQUENCE</scope>
</reference>
<protein>
    <submittedName>
        <fullName evidence="1">Uncharacterized protein</fullName>
    </submittedName>
</protein>